<evidence type="ECO:0000256" key="3">
    <source>
        <dbReference type="ARBA" id="ARBA00022630"/>
    </source>
</evidence>
<evidence type="ECO:0000313" key="9">
    <source>
        <dbReference type="EMBL" id="OUN89389.1"/>
    </source>
</evidence>
<evidence type="ECO:0000313" key="10">
    <source>
        <dbReference type="Proteomes" id="UP000195781"/>
    </source>
</evidence>
<sequence>MLIQPWSAEFDDYLHDESRTRGTADSISFPRTEDELRAVLRDLRPTAVPITVQGARTGLAAGAVPEGGHVLNLSRMNRCLGLRQDASGAFYLRVQPGLVLSELRKYLSAKAFPMDGWDEASRAAAARLAEAPEQMFPTDPTETSATLGGMAACNASGARSYRYGAMRDHVHALRLVLADGDVLALERGACRARGRTLELTTEGGHRMCVQLPAYQMPHAKNASGYFAADDMDAVDLVIGSDGTLGVISELELELMPAPSVIWGVSCFFACEDQAVEATVAARGRLRHAAALEYFDPAALDILRRARAAGSAFAALPELPASFGCCLFVEIQAPSEDEAMADVARLASVVEAAGGEPCDSWVARTAVDRETLRFFRHAVPESVNMLIDERRRTEPTITKLGSDMSVPDERLADVIALYRSTLAEAGLESAAWGHIGNNHLHVNILPRTRDEFLRGKELFERWARAVTEMGGAVSAEHGVGKIKRSFLAVMYGEEALAQMARLKLAFDPAAQLGRGNLIDVKMIETSLSGFYHSGEEGVA</sequence>
<comment type="caution">
    <text evidence="9">The sequence shown here is derived from an EMBL/GenBank/DDBJ whole genome shotgun (WGS) entry which is preliminary data.</text>
</comment>
<dbReference type="EC" id="1.1.2.4" evidence="7"/>
<dbReference type="InterPro" id="IPR016166">
    <property type="entry name" value="FAD-bd_PCMH"/>
</dbReference>
<dbReference type="GO" id="GO:1903457">
    <property type="term" value="P:lactate catabolic process"/>
    <property type="evidence" value="ECO:0007669"/>
    <property type="project" value="TreeGrafter"/>
</dbReference>
<keyword evidence="6" id="KW-0560">Oxidoreductase</keyword>
<dbReference type="AlphaFoldDB" id="A0A1Y3Y203"/>
<dbReference type="GO" id="GO:0004458">
    <property type="term" value="F:D-lactate dehydrogenase (cytochrome) activity"/>
    <property type="evidence" value="ECO:0007669"/>
    <property type="project" value="UniProtKB-EC"/>
</dbReference>
<dbReference type="InterPro" id="IPR016164">
    <property type="entry name" value="FAD-linked_Oxase-like_C"/>
</dbReference>
<dbReference type="Gene3D" id="3.30.465.10">
    <property type="match status" value="1"/>
</dbReference>
<dbReference type="PANTHER" id="PTHR11748:SF111">
    <property type="entry name" value="D-LACTATE DEHYDROGENASE, MITOCHONDRIAL-RELATED"/>
    <property type="match status" value="1"/>
</dbReference>
<dbReference type="GO" id="GO:0008720">
    <property type="term" value="F:D-lactate dehydrogenase (NAD+) activity"/>
    <property type="evidence" value="ECO:0007669"/>
    <property type="project" value="TreeGrafter"/>
</dbReference>
<keyword evidence="5" id="KW-0809">Transit peptide</keyword>
<dbReference type="GO" id="GO:0071949">
    <property type="term" value="F:FAD binding"/>
    <property type="evidence" value="ECO:0007669"/>
    <property type="project" value="InterPro"/>
</dbReference>
<dbReference type="RefSeq" id="WP_094335070.1">
    <property type="nucleotide sequence ID" value="NZ_NFIE01000004.1"/>
</dbReference>
<protein>
    <recommendedName>
        <fullName evidence="7">D-lactate dehydrogenase (cytochrome)</fullName>
        <ecNumber evidence="7">1.1.2.4</ecNumber>
    </recommendedName>
</protein>
<keyword evidence="4" id="KW-0274">FAD</keyword>
<dbReference type="EMBL" id="NFIE01000004">
    <property type="protein sequence ID" value="OUN89389.1"/>
    <property type="molecule type" value="Genomic_DNA"/>
</dbReference>
<evidence type="ECO:0000256" key="4">
    <source>
        <dbReference type="ARBA" id="ARBA00022827"/>
    </source>
</evidence>
<keyword evidence="3" id="KW-0285">Flavoprotein</keyword>
<dbReference type="InterPro" id="IPR016169">
    <property type="entry name" value="FAD-bd_PCMH_sub2"/>
</dbReference>
<dbReference type="InterPro" id="IPR004113">
    <property type="entry name" value="FAD-bd_oxidored_4_C"/>
</dbReference>
<gene>
    <name evidence="9" type="ORF">B5G02_02615</name>
</gene>
<keyword evidence="10" id="KW-1185">Reference proteome</keyword>
<evidence type="ECO:0000256" key="1">
    <source>
        <dbReference type="ARBA" id="ARBA00001974"/>
    </source>
</evidence>
<feature type="domain" description="FAD-binding PCMH-type" evidence="8">
    <location>
        <begin position="20"/>
        <end position="257"/>
    </location>
</feature>
<accession>A0A1Y3Y203</accession>
<dbReference type="Pfam" id="PF02913">
    <property type="entry name" value="FAD-oxidase_C"/>
    <property type="match status" value="1"/>
</dbReference>
<dbReference type="SUPFAM" id="SSF55103">
    <property type="entry name" value="FAD-linked oxidases, C-terminal domain"/>
    <property type="match status" value="1"/>
</dbReference>
<organism evidence="9 10">
    <name type="scientific">[Collinsella] massiliensis</name>
    <dbReference type="NCBI Taxonomy" id="1232426"/>
    <lineage>
        <taxon>Bacteria</taxon>
        <taxon>Bacillati</taxon>
        <taxon>Actinomycetota</taxon>
        <taxon>Coriobacteriia</taxon>
        <taxon>Coriobacteriales</taxon>
        <taxon>Coriobacteriaceae</taxon>
        <taxon>Enorma</taxon>
    </lineage>
</organism>
<evidence type="ECO:0000259" key="8">
    <source>
        <dbReference type="PROSITE" id="PS51387"/>
    </source>
</evidence>
<evidence type="ECO:0000256" key="2">
    <source>
        <dbReference type="ARBA" id="ARBA00008000"/>
    </source>
</evidence>
<dbReference type="InterPro" id="IPR036318">
    <property type="entry name" value="FAD-bd_PCMH-like_sf"/>
</dbReference>
<dbReference type="Gene3D" id="3.30.70.2740">
    <property type="match status" value="1"/>
</dbReference>
<dbReference type="Proteomes" id="UP000195781">
    <property type="component" value="Unassembled WGS sequence"/>
</dbReference>
<dbReference type="PANTHER" id="PTHR11748">
    <property type="entry name" value="D-LACTATE DEHYDROGENASE"/>
    <property type="match status" value="1"/>
</dbReference>
<reference evidence="10" key="1">
    <citation type="submission" date="2017-04" db="EMBL/GenBank/DDBJ databases">
        <title>Function of individual gut microbiota members based on whole genome sequencing of pure cultures obtained from chicken caecum.</title>
        <authorList>
            <person name="Medvecky M."/>
            <person name="Cejkova D."/>
            <person name="Polansky O."/>
            <person name="Karasova D."/>
            <person name="Kubasova T."/>
            <person name="Cizek A."/>
            <person name="Rychlik I."/>
        </authorList>
    </citation>
    <scope>NUCLEOTIDE SEQUENCE [LARGE SCALE GENOMIC DNA]</scope>
    <source>
        <strain evidence="10">An5</strain>
    </source>
</reference>
<dbReference type="SUPFAM" id="SSF56176">
    <property type="entry name" value="FAD-binding/transporter-associated domain-like"/>
    <property type="match status" value="1"/>
</dbReference>
<dbReference type="PROSITE" id="PS51387">
    <property type="entry name" value="FAD_PCMH"/>
    <property type="match status" value="1"/>
</dbReference>
<dbReference type="Gene3D" id="3.30.43.10">
    <property type="entry name" value="Uridine Diphospho-n-acetylenolpyruvylglucosamine Reductase, domain 2"/>
    <property type="match status" value="1"/>
</dbReference>
<name>A0A1Y3Y203_9ACTN</name>
<dbReference type="InterPro" id="IPR006094">
    <property type="entry name" value="Oxid_FAD_bind_N"/>
</dbReference>
<evidence type="ECO:0000256" key="5">
    <source>
        <dbReference type="ARBA" id="ARBA00022946"/>
    </source>
</evidence>
<dbReference type="InterPro" id="IPR016167">
    <property type="entry name" value="FAD-bd_PCMH_sub1"/>
</dbReference>
<dbReference type="OrthoDB" id="9811557at2"/>
<evidence type="ECO:0000256" key="7">
    <source>
        <dbReference type="ARBA" id="ARBA00038897"/>
    </source>
</evidence>
<evidence type="ECO:0000256" key="6">
    <source>
        <dbReference type="ARBA" id="ARBA00023002"/>
    </source>
</evidence>
<dbReference type="Pfam" id="PF01565">
    <property type="entry name" value="FAD_binding_4"/>
    <property type="match status" value="2"/>
</dbReference>
<comment type="similarity">
    <text evidence="2">Belongs to the FAD-binding oxidoreductase/transferase type 4 family.</text>
</comment>
<proteinExistence type="inferred from homology"/>
<comment type="cofactor">
    <cofactor evidence="1">
        <name>FAD</name>
        <dbReference type="ChEBI" id="CHEBI:57692"/>
    </cofactor>
</comment>